<evidence type="ECO:0000256" key="7">
    <source>
        <dbReference type="SAM" id="Phobius"/>
    </source>
</evidence>
<feature type="transmembrane region" description="Helical" evidence="7">
    <location>
        <begin position="208"/>
        <end position="225"/>
    </location>
</feature>
<dbReference type="CDD" id="cd13127">
    <property type="entry name" value="MATE_tuaB_like"/>
    <property type="match status" value="1"/>
</dbReference>
<feature type="transmembrane region" description="Helical" evidence="7">
    <location>
        <begin position="417"/>
        <end position="438"/>
    </location>
</feature>
<evidence type="ECO:0000313" key="9">
    <source>
        <dbReference type="Proteomes" id="UP000183174"/>
    </source>
</evidence>
<dbReference type="PANTHER" id="PTHR30250">
    <property type="entry name" value="PST FAMILY PREDICTED COLANIC ACID TRANSPORTER"/>
    <property type="match status" value="1"/>
</dbReference>
<dbReference type="PANTHER" id="PTHR30250:SF10">
    <property type="entry name" value="LIPOPOLYSACCHARIDE BIOSYNTHESIS PROTEIN WZXC"/>
    <property type="match status" value="1"/>
</dbReference>
<feature type="transmembrane region" description="Helical" evidence="7">
    <location>
        <begin position="292"/>
        <end position="313"/>
    </location>
</feature>
<dbReference type="AlphaFoldDB" id="A0A1C3X219"/>
<reference evidence="8 9" key="1">
    <citation type="submission" date="2016-08" db="EMBL/GenBank/DDBJ databases">
        <authorList>
            <person name="Seilhamer J.J."/>
        </authorList>
    </citation>
    <scope>NUCLEOTIDE SEQUENCE [LARGE SCALE GENOMIC DNA]</scope>
    <source>
        <strain evidence="8 9">CCBAU 10071</strain>
    </source>
</reference>
<evidence type="ECO:0000256" key="2">
    <source>
        <dbReference type="ARBA" id="ARBA00007430"/>
    </source>
</evidence>
<feature type="transmembrane region" description="Helical" evidence="7">
    <location>
        <begin position="112"/>
        <end position="133"/>
    </location>
</feature>
<protein>
    <submittedName>
        <fullName evidence="8">Membrane protein involved in the export of O-antigen and teichoic acid</fullName>
    </submittedName>
</protein>
<dbReference type="GO" id="GO:0005886">
    <property type="term" value="C:plasma membrane"/>
    <property type="evidence" value="ECO:0007669"/>
    <property type="project" value="UniProtKB-SubCell"/>
</dbReference>
<name>A0A1C3X219_9BRAD</name>
<dbReference type="RefSeq" id="WP_036029173.1">
    <property type="nucleotide sequence ID" value="NZ_CP104173.1"/>
</dbReference>
<evidence type="ECO:0000256" key="3">
    <source>
        <dbReference type="ARBA" id="ARBA00022475"/>
    </source>
</evidence>
<feature type="transmembrane region" description="Helical" evidence="7">
    <location>
        <begin position="140"/>
        <end position="163"/>
    </location>
</feature>
<feature type="transmembrane region" description="Helical" evidence="7">
    <location>
        <begin position="364"/>
        <end position="397"/>
    </location>
</feature>
<feature type="transmembrane region" description="Helical" evidence="7">
    <location>
        <begin position="16"/>
        <end position="34"/>
    </location>
</feature>
<dbReference type="InterPro" id="IPR050833">
    <property type="entry name" value="Poly_Biosynth_Transport"/>
</dbReference>
<feature type="transmembrane region" description="Helical" evidence="7">
    <location>
        <begin position="325"/>
        <end position="344"/>
    </location>
</feature>
<keyword evidence="4 7" id="KW-0812">Transmembrane</keyword>
<feature type="transmembrane region" description="Helical" evidence="7">
    <location>
        <begin position="40"/>
        <end position="65"/>
    </location>
</feature>
<organism evidence="8 9">
    <name type="scientific">Bradyrhizobium yuanmingense</name>
    <dbReference type="NCBI Taxonomy" id="108015"/>
    <lineage>
        <taxon>Bacteria</taxon>
        <taxon>Pseudomonadati</taxon>
        <taxon>Pseudomonadota</taxon>
        <taxon>Alphaproteobacteria</taxon>
        <taxon>Hyphomicrobiales</taxon>
        <taxon>Nitrobacteraceae</taxon>
        <taxon>Bradyrhizobium</taxon>
    </lineage>
</organism>
<keyword evidence="6 7" id="KW-0472">Membrane</keyword>
<sequence length="490" mass="52272">MNSVERSILFSAADRYGSLILVFVATAILARLLSPAEFGVYAVVTAITTVIGASFFEFGGGNYLIQKRELSTADVRSAFTITLGISVAIALLLFVLAGPLSELFAQDSLRKGIQVAALNFVLVPFHGTTSALLRRDMKFGTLAVCNLATGAATAVASIVLAMAGFSYMAPIWGGLAGSIVFTVMLLANHRDWGVLRPSLLGHREVVNFGLYSSAVSVINLVYNLAPQLLLAKILDFGSVGLYTRATNLTQMFDRLVAQALNPVIMPAIVAQRRAGADLKAVYLEAVELLSAVQWPFLIFVALMAQPIVLIWLGQTWLEIVPLVRILCIANLALFAACLTYPVFLAVGSVRDALVSSLISLPPSLLVVLGASFFGVEAVASAALATLPFQTAVVIYFLKRHLAFSSGEFFRASLKSGLVTFAMAPGVLACAALIEAGMLTSLTGLILSFPIAGLGWWCGLTMTGHPLLHQLRHVADGLFRSAPRLRRSRPA</sequence>
<dbReference type="EMBL" id="FMAE01000008">
    <property type="protein sequence ID" value="SCB46308.1"/>
    <property type="molecule type" value="Genomic_DNA"/>
</dbReference>
<comment type="subcellular location">
    <subcellularLocation>
        <location evidence="1">Cell membrane</location>
        <topology evidence="1">Multi-pass membrane protein</topology>
    </subcellularLocation>
</comment>
<evidence type="ECO:0000256" key="5">
    <source>
        <dbReference type="ARBA" id="ARBA00022989"/>
    </source>
</evidence>
<gene>
    <name evidence="8" type="ORF">GA0061099_1008346</name>
</gene>
<feature type="transmembrane region" description="Helical" evidence="7">
    <location>
        <begin position="77"/>
        <end position="100"/>
    </location>
</feature>
<feature type="transmembrane region" description="Helical" evidence="7">
    <location>
        <begin position="169"/>
        <end position="187"/>
    </location>
</feature>
<evidence type="ECO:0000256" key="1">
    <source>
        <dbReference type="ARBA" id="ARBA00004651"/>
    </source>
</evidence>
<dbReference type="Proteomes" id="UP000183174">
    <property type="component" value="Unassembled WGS sequence"/>
</dbReference>
<keyword evidence="3" id="KW-1003">Cell membrane</keyword>
<evidence type="ECO:0000256" key="6">
    <source>
        <dbReference type="ARBA" id="ARBA00023136"/>
    </source>
</evidence>
<evidence type="ECO:0000256" key="4">
    <source>
        <dbReference type="ARBA" id="ARBA00022692"/>
    </source>
</evidence>
<accession>A0A1C3X219</accession>
<keyword evidence="5 7" id="KW-1133">Transmembrane helix</keyword>
<comment type="similarity">
    <text evidence="2">Belongs to the polysaccharide synthase family.</text>
</comment>
<proteinExistence type="inferred from homology"/>
<evidence type="ECO:0000313" key="8">
    <source>
        <dbReference type="EMBL" id="SCB46308.1"/>
    </source>
</evidence>
<dbReference type="GeneID" id="93177992"/>
<dbReference type="Pfam" id="PF13440">
    <property type="entry name" value="Polysacc_synt_3"/>
    <property type="match status" value="1"/>
</dbReference>
<feature type="transmembrane region" description="Helical" evidence="7">
    <location>
        <begin position="444"/>
        <end position="462"/>
    </location>
</feature>